<protein>
    <submittedName>
        <fullName evidence="2">Relaxase/mobilization nuclease-like protein</fullName>
    </submittedName>
</protein>
<sequence length="354" mass="40648">MIIKIFNTSERTGRGCINYLLGRQFEREGASVISGLPALTASIIDSSKLKKSYVSGVISLKGKNIDDRKINEITQGFQLLSCAGLPENRVNFMWVKHTDKDHVELNFVIPCVDLVSGKNINFLDKKYDHYFLSRFRDFFDVLHGYDTPLDPVNKRSLILGEKLPATSKIELHRLHDLAMRDIHSGVVKSKENLFEFYNFYGYEVKSIKSSSITIEDINSKKKYRLAGFAYEEDFDFSADYYEKLMMESRAFHLSRQARLAESRQALIFSLQCRVKKQARYVNRYFDEILYDRAIQLIDDLLFADYESTEPDLTTIADYDARGPLTVDGAASDSVSRDDLDDESFEPEESPDYGP</sequence>
<dbReference type="OrthoDB" id="5351104at2"/>
<feature type="region of interest" description="Disordered" evidence="1">
    <location>
        <begin position="322"/>
        <end position="354"/>
    </location>
</feature>
<evidence type="ECO:0000313" key="3">
    <source>
        <dbReference type="Proteomes" id="UP000256774"/>
    </source>
</evidence>
<dbReference type="EMBL" id="QUNR01000003">
    <property type="protein sequence ID" value="REH37956.1"/>
    <property type="molecule type" value="Genomic_DNA"/>
</dbReference>
<proteinExistence type="predicted"/>
<accession>A0A3E0H4G7</accession>
<keyword evidence="3" id="KW-1185">Reference proteome</keyword>
<dbReference type="AlphaFoldDB" id="A0A3E0H4G7"/>
<dbReference type="RefSeq" id="WP_116208545.1">
    <property type="nucleotide sequence ID" value="NZ_QUNR01000003.1"/>
</dbReference>
<evidence type="ECO:0000313" key="2">
    <source>
        <dbReference type="EMBL" id="REH37956.1"/>
    </source>
</evidence>
<name>A0A3E0H4G7_9GAMM</name>
<evidence type="ECO:0000256" key="1">
    <source>
        <dbReference type="SAM" id="MobiDB-lite"/>
    </source>
</evidence>
<dbReference type="Proteomes" id="UP000256774">
    <property type="component" value="Unassembled WGS sequence"/>
</dbReference>
<reference evidence="2 3" key="1">
    <citation type="submission" date="2018-08" db="EMBL/GenBank/DDBJ databases">
        <title>Genomic Encyclopedia of Type Strains, Phase IV (KMG-IV): sequencing the most valuable type-strain genomes for metagenomic binning, comparative biology and taxonomic classification.</title>
        <authorList>
            <person name="Goeker M."/>
        </authorList>
    </citation>
    <scope>NUCLEOTIDE SEQUENCE [LARGE SCALE GENOMIC DNA]</scope>
    <source>
        <strain evidence="2 3">DSM 26022</strain>
    </source>
</reference>
<comment type="caution">
    <text evidence="2">The sequence shown here is derived from an EMBL/GenBank/DDBJ whole genome shotgun (WGS) entry which is preliminary data.</text>
</comment>
<gene>
    <name evidence="2" type="ORF">DFR26_1742</name>
</gene>
<feature type="compositionally biased region" description="Acidic residues" evidence="1">
    <location>
        <begin position="338"/>
        <end position="354"/>
    </location>
</feature>
<organism evidence="2 3">
    <name type="scientific">Paraperlucidibaca baekdonensis</name>
    <dbReference type="NCBI Taxonomy" id="748120"/>
    <lineage>
        <taxon>Bacteria</taxon>
        <taxon>Pseudomonadati</taxon>
        <taxon>Pseudomonadota</taxon>
        <taxon>Gammaproteobacteria</taxon>
        <taxon>Moraxellales</taxon>
        <taxon>Moraxellaceae</taxon>
        <taxon>Paraperlucidibaca</taxon>
    </lineage>
</organism>